<feature type="domain" description="PBP" evidence="2">
    <location>
        <begin position="32"/>
        <end position="221"/>
    </location>
</feature>
<keyword evidence="1" id="KW-0732">Signal</keyword>
<protein>
    <recommendedName>
        <fullName evidence="2">PBP domain-containing protein</fullName>
    </recommendedName>
</protein>
<comment type="caution">
    <text evidence="3">The sequence shown here is derived from an EMBL/GenBank/DDBJ whole genome shotgun (WGS) entry which is preliminary data.</text>
</comment>
<evidence type="ECO:0000259" key="2">
    <source>
        <dbReference type="Pfam" id="PF12849"/>
    </source>
</evidence>
<sequence>VRITAALLALAILLAALTGGCGRPESTGSESDDRDAVAQIGSTTMLPLAEGWQKAFNRKHPDVDISVSGGGSGTGIRALIAGTAEIANSSRDIKEKEIVQAREAGVTPVEHVVAYDGIAVIVHPSNRLDEISVEQLSDIFSGRVTSWAGLGATGMGNTQVVSRDSASGTYEAFKELVVTMGGRDNTRDYAAAVLKQASNQAVLALVARTKNGIGYVGLGYLDESVKVLPVIPLSMHRPLDGGEAVAPT</sequence>
<evidence type="ECO:0000256" key="1">
    <source>
        <dbReference type="ARBA" id="ARBA00022729"/>
    </source>
</evidence>
<dbReference type="PANTHER" id="PTHR30570:SF1">
    <property type="entry name" value="PHOSPHATE-BINDING PROTEIN PSTS"/>
    <property type="match status" value="1"/>
</dbReference>
<feature type="non-terminal residue" evidence="3">
    <location>
        <position position="1"/>
    </location>
</feature>
<dbReference type="AlphaFoldDB" id="X0X0R5"/>
<name>X0X0R5_9ZZZZ</name>
<dbReference type="EMBL" id="BARS01045790">
    <property type="protein sequence ID" value="GAG36585.1"/>
    <property type="molecule type" value="Genomic_DNA"/>
</dbReference>
<dbReference type="SUPFAM" id="SSF53850">
    <property type="entry name" value="Periplasmic binding protein-like II"/>
    <property type="match status" value="1"/>
</dbReference>
<feature type="non-terminal residue" evidence="3">
    <location>
        <position position="248"/>
    </location>
</feature>
<dbReference type="Gene3D" id="3.40.190.10">
    <property type="entry name" value="Periplasmic binding protein-like II"/>
    <property type="match status" value="2"/>
</dbReference>
<dbReference type="InterPro" id="IPR050811">
    <property type="entry name" value="Phosphate_ABC_transporter"/>
</dbReference>
<dbReference type="InterPro" id="IPR024370">
    <property type="entry name" value="PBP_domain"/>
</dbReference>
<evidence type="ECO:0000313" key="3">
    <source>
        <dbReference type="EMBL" id="GAG36585.1"/>
    </source>
</evidence>
<dbReference type="CDD" id="cd13653">
    <property type="entry name" value="PBP2_phosphate_like_1"/>
    <property type="match status" value="1"/>
</dbReference>
<dbReference type="Pfam" id="PF12849">
    <property type="entry name" value="PBP_like_2"/>
    <property type="match status" value="1"/>
</dbReference>
<proteinExistence type="predicted"/>
<reference evidence="3" key="1">
    <citation type="journal article" date="2014" name="Front. Microbiol.">
        <title>High frequency of phylogenetically diverse reductive dehalogenase-homologous genes in deep subseafloor sedimentary metagenomes.</title>
        <authorList>
            <person name="Kawai M."/>
            <person name="Futagami T."/>
            <person name="Toyoda A."/>
            <person name="Takaki Y."/>
            <person name="Nishi S."/>
            <person name="Hori S."/>
            <person name="Arai W."/>
            <person name="Tsubouchi T."/>
            <person name="Morono Y."/>
            <person name="Uchiyama I."/>
            <person name="Ito T."/>
            <person name="Fujiyama A."/>
            <person name="Inagaki F."/>
            <person name="Takami H."/>
        </authorList>
    </citation>
    <scope>NUCLEOTIDE SEQUENCE</scope>
    <source>
        <strain evidence="3">Expedition CK06-06</strain>
    </source>
</reference>
<accession>X0X0R5</accession>
<dbReference type="PANTHER" id="PTHR30570">
    <property type="entry name" value="PERIPLASMIC PHOSPHATE BINDING COMPONENT OF PHOSPHATE ABC TRANSPORTER"/>
    <property type="match status" value="1"/>
</dbReference>
<gene>
    <name evidence="3" type="ORF">S01H1_69009</name>
</gene>
<organism evidence="3">
    <name type="scientific">marine sediment metagenome</name>
    <dbReference type="NCBI Taxonomy" id="412755"/>
    <lineage>
        <taxon>unclassified sequences</taxon>
        <taxon>metagenomes</taxon>
        <taxon>ecological metagenomes</taxon>
    </lineage>
</organism>